<proteinExistence type="predicted"/>
<dbReference type="EMBL" id="AAFI02000152">
    <property type="protein sequence ID" value="EAL62402.1"/>
    <property type="molecule type" value="Genomic_DNA"/>
</dbReference>
<dbReference type="KEGG" id="ddi:DDB_G0290083"/>
<reference evidence="3 4" key="1">
    <citation type="journal article" date="2005" name="Nature">
        <title>The genome of the social amoeba Dictyostelium discoideum.</title>
        <authorList>
            <consortium name="The Dictyostelium discoideum Sequencing Consortium"/>
            <person name="Eichinger L."/>
            <person name="Pachebat J.A."/>
            <person name="Glockner G."/>
            <person name="Rajandream M.A."/>
            <person name="Sucgang R."/>
            <person name="Berriman M."/>
            <person name="Song J."/>
            <person name="Olsen R."/>
            <person name="Szafranski K."/>
            <person name="Xu Q."/>
            <person name="Tunggal B."/>
            <person name="Kummerfeld S."/>
            <person name="Madera M."/>
            <person name="Konfortov B.A."/>
            <person name="Rivero F."/>
            <person name="Bankier A.T."/>
            <person name="Lehmann R."/>
            <person name="Hamlin N."/>
            <person name="Davies R."/>
            <person name="Gaudet P."/>
            <person name="Fey P."/>
            <person name="Pilcher K."/>
            <person name="Chen G."/>
            <person name="Saunders D."/>
            <person name="Sodergren E."/>
            <person name="Davis P."/>
            <person name="Kerhornou A."/>
            <person name="Nie X."/>
            <person name="Hall N."/>
            <person name="Anjard C."/>
            <person name="Hemphill L."/>
            <person name="Bason N."/>
            <person name="Farbrother P."/>
            <person name="Desany B."/>
            <person name="Just E."/>
            <person name="Morio T."/>
            <person name="Rost R."/>
            <person name="Churcher C."/>
            <person name="Cooper J."/>
            <person name="Haydock S."/>
            <person name="van Driessche N."/>
            <person name="Cronin A."/>
            <person name="Goodhead I."/>
            <person name="Muzny D."/>
            <person name="Mourier T."/>
            <person name="Pain A."/>
            <person name="Lu M."/>
            <person name="Harper D."/>
            <person name="Lindsay R."/>
            <person name="Hauser H."/>
            <person name="James K."/>
            <person name="Quiles M."/>
            <person name="Madan Babu M."/>
            <person name="Saito T."/>
            <person name="Buchrieser C."/>
            <person name="Wardroper A."/>
            <person name="Felder M."/>
            <person name="Thangavelu M."/>
            <person name="Johnson D."/>
            <person name="Knights A."/>
            <person name="Loulseged H."/>
            <person name="Mungall K."/>
            <person name="Oliver K."/>
            <person name="Price C."/>
            <person name="Quail M.A."/>
            <person name="Urushihara H."/>
            <person name="Hernandez J."/>
            <person name="Rabbinowitsch E."/>
            <person name="Steffen D."/>
            <person name="Sanders M."/>
            <person name="Ma J."/>
            <person name="Kohara Y."/>
            <person name="Sharp S."/>
            <person name="Simmonds M."/>
            <person name="Spiegler S."/>
            <person name="Tivey A."/>
            <person name="Sugano S."/>
            <person name="White B."/>
            <person name="Walker D."/>
            <person name="Woodward J."/>
            <person name="Winckler T."/>
            <person name="Tanaka Y."/>
            <person name="Shaulsky G."/>
            <person name="Schleicher M."/>
            <person name="Weinstock G."/>
            <person name="Rosenthal A."/>
            <person name="Cox E.C."/>
            <person name="Chisholm R.L."/>
            <person name="Gibbs R."/>
            <person name="Loomis W.F."/>
            <person name="Platzer M."/>
            <person name="Kay R.R."/>
            <person name="Williams J."/>
            <person name="Dear P.H."/>
            <person name="Noegel A.A."/>
            <person name="Barrell B."/>
            <person name="Kuspa A."/>
        </authorList>
    </citation>
    <scope>NUCLEOTIDE SEQUENCE [LARGE SCALE GENOMIC DNA]</scope>
    <source>
        <strain evidence="3 4">AX4</strain>
    </source>
</reference>
<dbReference type="PhylomeDB" id="Q54GL4"/>
<organism evidence="3 4">
    <name type="scientific">Dictyostelium discoideum</name>
    <name type="common">Social amoeba</name>
    <dbReference type="NCBI Taxonomy" id="44689"/>
    <lineage>
        <taxon>Eukaryota</taxon>
        <taxon>Amoebozoa</taxon>
        <taxon>Evosea</taxon>
        <taxon>Eumycetozoa</taxon>
        <taxon>Dictyostelia</taxon>
        <taxon>Dictyosteliales</taxon>
        <taxon>Dictyosteliaceae</taxon>
        <taxon>Dictyostelium</taxon>
    </lineage>
</organism>
<dbReference type="CDD" id="cd03443">
    <property type="entry name" value="PaaI_thioesterase"/>
    <property type="match status" value="1"/>
</dbReference>
<dbReference type="InterPro" id="IPR003736">
    <property type="entry name" value="PAAI_dom"/>
</dbReference>
<dbReference type="STRING" id="44689.Q54GL4"/>
<dbReference type="OMA" id="TEMILYP"/>
<dbReference type="dictyBase" id="DDB_G0290083"/>
<keyword evidence="4" id="KW-1185">Reference proteome</keyword>
<dbReference type="eggNOG" id="ENOG502SB9H">
    <property type="taxonomic scope" value="Eukaryota"/>
</dbReference>
<dbReference type="NCBIfam" id="TIGR00369">
    <property type="entry name" value="unchar_dom_1"/>
    <property type="match status" value="1"/>
</dbReference>
<dbReference type="Gene3D" id="3.10.129.10">
    <property type="entry name" value="Hotdog Thioesterase"/>
    <property type="match status" value="1"/>
</dbReference>
<dbReference type="FunFam" id="3.10.129.10:FF:000132">
    <property type="entry name" value="PaaI family thioesterase"/>
    <property type="match status" value="1"/>
</dbReference>
<comment type="caution">
    <text evidence="3">The sequence shown here is derived from an EMBL/GenBank/DDBJ whole genome shotgun (WGS) entry which is preliminary data.</text>
</comment>
<evidence type="ECO:0000259" key="2">
    <source>
        <dbReference type="Pfam" id="PF03061"/>
    </source>
</evidence>
<evidence type="ECO:0000313" key="4">
    <source>
        <dbReference type="Proteomes" id="UP000002195"/>
    </source>
</evidence>
<accession>Q54GL4</accession>
<dbReference type="Pfam" id="PF03061">
    <property type="entry name" value="4HBT"/>
    <property type="match status" value="1"/>
</dbReference>
<gene>
    <name evidence="3" type="ORF">DDB_G0290083</name>
</gene>
<sequence length="203" mass="22649">MFGSKCNIIKSVLLSSTRNNGLKNNFRLFSSEATLDHIKLGEIKDMKEFMKIKNEKNLEFTNEQWLYILKTRGGIGLPNYMGLNVKDVGDESVTIELPITKNHLASNGYVHAGSIITLADTSCGYACFKKLPKNSIGFTTIELKSNFIGTAKEGDLLQCTSTLLHAGKTSQVWDAVVTHNNRKLAFFRCTEIILYPQPPKISQ</sequence>
<evidence type="ECO:0000313" key="3">
    <source>
        <dbReference type="EMBL" id="EAL62402.1"/>
    </source>
</evidence>
<evidence type="ECO:0000256" key="1">
    <source>
        <dbReference type="ARBA" id="ARBA00022801"/>
    </source>
</evidence>
<dbReference type="VEuPathDB" id="AmoebaDB:DDB_G0290083"/>
<keyword evidence="1" id="KW-0378">Hydrolase</keyword>
<protein>
    <submittedName>
        <fullName evidence="3">Phenylacetic acid degradation-related protein</fullName>
    </submittedName>
</protein>
<dbReference type="PANTHER" id="PTHR43240">
    <property type="entry name" value="1,4-DIHYDROXY-2-NAPHTHOYL-COA THIOESTERASE 1"/>
    <property type="match status" value="1"/>
</dbReference>
<dbReference type="InterPro" id="IPR029069">
    <property type="entry name" value="HotDog_dom_sf"/>
</dbReference>
<dbReference type="InParanoid" id="Q54GL4"/>
<dbReference type="GO" id="GO:0005829">
    <property type="term" value="C:cytosol"/>
    <property type="evidence" value="ECO:0000318"/>
    <property type="project" value="GO_Central"/>
</dbReference>
<dbReference type="InterPro" id="IPR006683">
    <property type="entry name" value="Thioestr_dom"/>
</dbReference>
<dbReference type="GeneID" id="8627469"/>
<dbReference type="Proteomes" id="UP000002195">
    <property type="component" value="Unassembled WGS sequence"/>
</dbReference>
<dbReference type="AlphaFoldDB" id="Q54GL4"/>
<dbReference type="SMR" id="Q54GL4"/>
<dbReference type="RefSeq" id="XP_635903.1">
    <property type="nucleotide sequence ID" value="XM_630811.1"/>
</dbReference>
<dbReference type="HOGENOM" id="CLU_1351065_0_0_1"/>
<dbReference type="PANTHER" id="PTHR43240:SF8">
    <property type="entry name" value="PHENYLACETIC ACID DEGRADATION-RELATED PROTEIN"/>
    <property type="match status" value="1"/>
</dbReference>
<dbReference type="PaxDb" id="44689-DDB0238322"/>
<dbReference type="SUPFAM" id="SSF54637">
    <property type="entry name" value="Thioesterase/thiol ester dehydrase-isomerase"/>
    <property type="match status" value="1"/>
</dbReference>
<dbReference type="GO" id="GO:0061522">
    <property type="term" value="F:1,4-dihydroxy-2-naphthoyl-CoA thioesterase activity"/>
    <property type="evidence" value="ECO:0000318"/>
    <property type="project" value="GO_Central"/>
</dbReference>
<name>Q54GL4_DICDI</name>
<feature type="domain" description="Thioesterase" evidence="2">
    <location>
        <begin position="107"/>
        <end position="184"/>
    </location>
</feature>